<dbReference type="EMBL" id="QLTW01000075">
    <property type="protein sequence ID" value="MBT9145327.1"/>
    <property type="molecule type" value="Genomic_DNA"/>
</dbReference>
<evidence type="ECO:0000256" key="1">
    <source>
        <dbReference type="ARBA" id="ARBA00004370"/>
    </source>
</evidence>
<dbReference type="GO" id="GO:0009306">
    <property type="term" value="P:protein secretion"/>
    <property type="evidence" value="ECO:0007669"/>
    <property type="project" value="UniProtKB-UniRule"/>
</dbReference>
<dbReference type="GO" id="GO:0065002">
    <property type="term" value="P:intracellular protein transmembrane transport"/>
    <property type="evidence" value="ECO:0007669"/>
    <property type="project" value="UniProtKB-UniRule"/>
</dbReference>
<evidence type="ECO:0000313" key="11">
    <source>
        <dbReference type="Proteomes" id="UP000811545"/>
    </source>
</evidence>
<comment type="similarity">
    <text evidence="9">Belongs to the SecE/SEC61-gamma family.</text>
</comment>
<dbReference type="GO" id="GO:0008320">
    <property type="term" value="F:protein transmembrane transporter activity"/>
    <property type="evidence" value="ECO:0007669"/>
    <property type="project" value="UniProtKB-UniRule"/>
</dbReference>
<dbReference type="InterPro" id="IPR038379">
    <property type="entry name" value="SecE_sf"/>
</dbReference>
<keyword evidence="3 9" id="KW-1003">Cell membrane</keyword>
<name>A0A9E2BI67_PSYF1</name>
<evidence type="ECO:0000256" key="8">
    <source>
        <dbReference type="ARBA" id="ARBA00023136"/>
    </source>
</evidence>
<dbReference type="PROSITE" id="PS01067">
    <property type="entry name" value="SECE_SEC61G"/>
    <property type="match status" value="1"/>
</dbReference>
<comment type="subcellular location">
    <subcellularLocation>
        <location evidence="9">Cell membrane</location>
        <topology evidence="9">Single-pass membrane protein</topology>
    </subcellularLocation>
    <subcellularLocation>
        <location evidence="1">Membrane</location>
    </subcellularLocation>
</comment>
<dbReference type="Pfam" id="PF00584">
    <property type="entry name" value="SecE"/>
    <property type="match status" value="1"/>
</dbReference>
<keyword evidence="8 9" id="KW-0472">Membrane</keyword>
<proteinExistence type="inferred from homology"/>
<protein>
    <recommendedName>
        <fullName evidence="9">Protein translocase subunit SecE</fullName>
    </recommendedName>
</protein>
<dbReference type="PANTHER" id="PTHR33910:SF1">
    <property type="entry name" value="PROTEIN TRANSLOCASE SUBUNIT SECE"/>
    <property type="match status" value="1"/>
</dbReference>
<evidence type="ECO:0000256" key="3">
    <source>
        <dbReference type="ARBA" id="ARBA00022475"/>
    </source>
</evidence>
<keyword evidence="2 9" id="KW-0813">Transport</keyword>
<keyword evidence="7 9" id="KW-0811">Translocation</keyword>
<accession>A0A9E2BI67</accession>
<reference evidence="10 11" key="1">
    <citation type="journal article" date="2021" name="bioRxiv">
        <title>Unique metabolic strategies in Hadean analogues reveal hints for primordial physiology.</title>
        <authorList>
            <person name="Nobu M.K."/>
            <person name="Nakai R."/>
            <person name="Tamazawa S."/>
            <person name="Mori H."/>
            <person name="Toyoda A."/>
            <person name="Ijiri A."/>
            <person name="Suzuki S."/>
            <person name="Kurokawa K."/>
            <person name="Kamagata Y."/>
            <person name="Tamaki H."/>
        </authorList>
    </citation>
    <scope>NUCLEOTIDE SEQUENCE [LARGE SCALE GENOMIC DNA]</scope>
    <source>
        <strain evidence="10">BS525</strain>
    </source>
</reference>
<evidence type="ECO:0000256" key="7">
    <source>
        <dbReference type="ARBA" id="ARBA00023010"/>
    </source>
</evidence>
<comment type="subunit">
    <text evidence="9">Component of the Sec protein translocase complex. Heterotrimer consisting of SecY, SecE and SecG subunits. The heterotrimers can form oligomers, although 1 heterotrimer is thought to be able to translocate proteins. Interacts with the ribosome. Interacts with SecDF, and other proteins may be involved. Interacts with SecA.</text>
</comment>
<evidence type="ECO:0000256" key="9">
    <source>
        <dbReference type="HAMAP-Rule" id="MF_00422"/>
    </source>
</evidence>
<dbReference type="NCBIfam" id="TIGR00964">
    <property type="entry name" value="secE_bact"/>
    <property type="match status" value="1"/>
</dbReference>
<dbReference type="GO" id="GO:0006605">
    <property type="term" value="P:protein targeting"/>
    <property type="evidence" value="ECO:0007669"/>
    <property type="project" value="UniProtKB-UniRule"/>
</dbReference>
<organism evidence="10 11">
    <name type="scientific">Psychracetigena formicireducens</name>
    <dbReference type="NCBI Taxonomy" id="2986056"/>
    <lineage>
        <taxon>Bacteria</taxon>
        <taxon>Bacillati</taxon>
        <taxon>Candidatus Lithacetigenota</taxon>
        <taxon>Candidatus Psychracetigena</taxon>
    </lineage>
</organism>
<keyword evidence="5 9" id="KW-0653">Protein transport</keyword>
<comment type="function">
    <text evidence="9">Essential subunit of the Sec protein translocation channel SecYEG. Clamps together the 2 halves of SecY. May contact the channel plug during translocation.</text>
</comment>
<evidence type="ECO:0000256" key="4">
    <source>
        <dbReference type="ARBA" id="ARBA00022692"/>
    </source>
</evidence>
<evidence type="ECO:0000313" key="10">
    <source>
        <dbReference type="EMBL" id="MBT9145327.1"/>
    </source>
</evidence>
<dbReference type="Gene3D" id="1.20.5.1030">
    <property type="entry name" value="Preprotein translocase secy subunit"/>
    <property type="match status" value="1"/>
</dbReference>
<dbReference type="HAMAP" id="MF_00422">
    <property type="entry name" value="SecE"/>
    <property type="match status" value="1"/>
</dbReference>
<dbReference type="GO" id="GO:0005886">
    <property type="term" value="C:plasma membrane"/>
    <property type="evidence" value="ECO:0007669"/>
    <property type="project" value="UniProtKB-SubCell"/>
</dbReference>
<dbReference type="AlphaFoldDB" id="A0A9E2BI67"/>
<evidence type="ECO:0000256" key="5">
    <source>
        <dbReference type="ARBA" id="ARBA00022927"/>
    </source>
</evidence>
<dbReference type="Proteomes" id="UP000811545">
    <property type="component" value="Unassembled WGS sequence"/>
</dbReference>
<comment type="caution">
    <text evidence="10">The sequence shown here is derived from an EMBL/GenBank/DDBJ whole genome shotgun (WGS) entry which is preliminary data.</text>
</comment>
<evidence type="ECO:0000256" key="2">
    <source>
        <dbReference type="ARBA" id="ARBA00022448"/>
    </source>
</evidence>
<dbReference type="InterPro" id="IPR005807">
    <property type="entry name" value="SecE_bac"/>
</dbReference>
<feature type="transmembrane region" description="Helical" evidence="9">
    <location>
        <begin position="37"/>
        <end position="57"/>
    </location>
</feature>
<gene>
    <name evidence="9 10" type="primary">secE</name>
    <name evidence="10" type="ORF">DDT42_01197</name>
</gene>
<dbReference type="GO" id="GO:0043952">
    <property type="term" value="P:protein transport by the Sec complex"/>
    <property type="evidence" value="ECO:0007669"/>
    <property type="project" value="UniProtKB-UniRule"/>
</dbReference>
<evidence type="ECO:0000256" key="6">
    <source>
        <dbReference type="ARBA" id="ARBA00022989"/>
    </source>
</evidence>
<keyword evidence="4 9" id="KW-0812">Transmembrane</keyword>
<sequence>MAKKKNVFLNFINSGKQYLLDVRSELKKVMWPTKQQVIISTQIVLIFTFFFSMYVGLWDGGLAFLLSRIYAGIAR</sequence>
<keyword evidence="6 9" id="KW-1133">Transmembrane helix</keyword>
<dbReference type="InterPro" id="IPR001901">
    <property type="entry name" value="Translocase_SecE/Sec61-g"/>
</dbReference>
<dbReference type="PANTHER" id="PTHR33910">
    <property type="entry name" value="PROTEIN TRANSLOCASE SUBUNIT SECE"/>
    <property type="match status" value="1"/>
</dbReference>